<dbReference type="InterPro" id="IPR001279">
    <property type="entry name" value="Metallo-B-lactamas"/>
</dbReference>
<dbReference type="Pfam" id="PF19583">
    <property type="entry name" value="ODP"/>
    <property type="match status" value="1"/>
</dbReference>
<evidence type="ECO:0000313" key="3">
    <source>
        <dbReference type="EMBL" id="HGL18053.1"/>
    </source>
</evidence>
<dbReference type="AlphaFoldDB" id="A0A7V3ZYL5"/>
<dbReference type="CDD" id="cd07709">
    <property type="entry name" value="flavodiiron_proteins_MBL-fold"/>
    <property type="match status" value="1"/>
</dbReference>
<dbReference type="GO" id="GO:0016787">
    <property type="term" value="F:hydrolase activity"/>
    <property type="evidence" value="ECO:0007669"/>
    <property type="project" value="UniProtKB-KW"/>
</dbReference>
<dbReference type="Pfam" id="PF00258">
    <property type="entry name" value="Flavodoxin_1"/>
    <property type="match status" value="1"/>
</dbReference>
<keyword evidence="3" id="KW-0378">Hydrolase</keyword>
<protein>
    <submittedName>
        <fullName evidence="3">MBL fold metallo-hydrolase</fullName>
    </submittedName>
</protein>
<dbReference type="SMART" id="SM00849">
    <property type="entry name" value="Lactamase_B"/>
    <property type="match status" value="1"/>
</dbReference>
<evidence type="ECO:0000259" key="2">
    <source>
        <dbReference type="PROSITE" id="PS50902"/>
    </source>
</evidence>
<dbReference type="PANTHER" id="PTHR43717:SF1">
    <property type="entry name" value="ANAEROBIC NITRIC OXIDE REDUCTASE FLAVORUBREDOXIN"/>
    <property type="match status" value="1"/>
</dbReference>
<dbReference type="PIRSF" id="PIRSF005243">
    <property type="entry name" value="ROO"/>
    <property type="match status" value="1"/>
</dbReference>
<dbReference type="Gene3D" id="3.40.50.360">
    <property type="match status" value="1"/>
</dbReference>
<organism evidence="3">
    <name type="scientific">candidate division WOR-3 bacterium</name>
    <dbReference type="NCBI Taxonomy" id="2052148"/>
    <lineage>
        <taxon>Bacteria</taxon>
        <taxon>Bacteria division WOR-3</taxon>
    </lineage>
</organism>
<sequence>MRVQVREGIYWVGVIDWNLREFHGYLTDKGTTYNSYLVLDEKVVLFDAVKSEFFPIFLENIREIIDPREIDLIVINHVEMDHSGALPKLMEIVKPEKIICSPKGKEHLIKHFHREDWPYEVVKSGDQLSIGKRTIKFLETRMLHWPDSMFSLLVEDRVLISQDAFGQHYATSGRFDDEVDQAELMRQAKKYYANILLPYSALVSKLIDEIEKMGLEFDLIAPDHGVIWRKAPDKIIESYKKWSTQEKEKKVVIVYDTMWHSTELLAQGISKGLEDEGVNHLLMNLRFNHRSEVITEVLEAKAILVGSPTINNYILPTVSDFLAYLKGLKPKGLKGAAFGSYGWSGESVKVIEEELQTMGVELISEGLKVNFVPSEEDIRKAREFGQKVGRYVRS</sequence>
<dbReference type="InterPro" id="IPR008254">
    <property type="entry name" value="Flavodoxin/NO_synth"/>
</dbReference>
<comment type="similarity">
    <text evidence="1">In the N-terminal section; belongs to the zinc metallo-hydrolase group 3 family.</text>
</comment>
<reference evidence="3" key="1">
    <citation type="journal article" date="2020" name="mSystems">
        <title>Genome- and Community-Level Interaction Insights into Carbon Utilization and Element Cycling Functions of Hydrothermarchaeota in Hydrothermal Sediment.</title>
        <authorList>
            <person name="Zhou Z."/>
            <person name="Liu Y."/>
            <person name="Xu W."/>
            <person name="Pan J."/>
            <person name="Luo Z.H."/>
            <person name="Li M."/>
        </authorList>
    </citation>
    <scope>NUCLEOTIDE SEQUENCE [LARGE SCALE GENOMIC DNA]</scope>
    <source>
        <strain evidence="3">SpSt-69</strain>
    </source>
</reference>
<dbReference type="InterPro" id="IPR016440">
    <property type="entry name" value="Rubredoxin-O_OxRdtase"/>
</dbReference>
<dbReference type="InterPro" id="IPR045761">
    <property type="entry name" value="ODP_dom"/>
</dbReference>
<name>A0A7V3ZYL5_UNCW3</name>
<dbReference type="PANTHER" id="PTHR43717">
    <property type="entry name" value="ANAEROBIC NITRIC OXIDE REDUCTASE FLAVORUBREDOXIN"/>
    <property type="match status" value="1"/>
</dbReference>
<proteinExistence type="inferred from homology"/>
<dbReference type="SUPFAM" id="SSF56281">
    <property type="entry name" value="Metallo-hydrolase/oxidoreductase"/>
    <property type="match status" value="1"/>
</dbReference>
<accession>A0A7V3ZYL5</accession>
<dbReference type="EMBL" id="DTDJ01000045">
    <property type="protein sequence ID" value="HGL18053.1"/>
    <property type="molecule type" value="Genomic_DNA"/>
</dbReference>
<dbReference type="InterPro" id="IPR036866">
    <property type="entry name" value="RibonucZ/Hydroxyglut_hydro"/>
</dbReference>
<feature type="domain" description="Flavodoxin-like" evidence="2">
    <location>
        <begin position="251"/>
        <end position="389"/>
    </location>
</feature>
<gene>
    <name evidence="3" type="ORF">ENU66_06985</name>
</gene>
<comment type="caution">
    <text evidence="3">The sequence shown here is derived from an EMBL/GenBank/DDBJ whole genome shotgun (WGS) entry which is preliminary data.</text>
</comment>
<dbReference type="GO" id="GO:0046872">
    <property type="term" value="F:metal ion binding"/>
    <property type="evidence" value="ECO:0007669"/>
    <property type="project" value="InterPro"/>
</dbReference>
<dbReference type="Gene3D" id="3.60.15.10">
    <property type="entry name" value="Ribonuclease Z/Hydroxyacylglutathione hydrolase-like"/>
    <property type="match status" value="1"/>
</dbReference>
<evidence type="ECO:0000256" key="1">
    <source>
        <dbReference type="ARBA" id="ARBA00007121"/>
    </source>
</evidence>
<dbReference type="GO" id="GO:0016491">
    <property type="term" value="F:oxidoreductase activity"/>
    <property type="evidence" value="ECO:0007669"/>
    <property type="project" value="InterPro"/>
</dbReference>
<dbReference type="SUPFAM" id="SSF52218">
    <property type="entry name" value="Flavoproteins"/>
    <property type="match status" value="1"/>
</dbReference>
<dbReference type="GO" id="GO:0009055">
    <property type="term" value="F:electron transfer activity"/>
    <property type="evidence" value="ECO:0007669"/>
    <property type="project" value="InterPro"/>
</dbReference>
<dbReference type="PROSITE" id="PS50902">
    <property type="entry name" value="FLAVODOXIN_LIKE"/>
    <property type="match status" value="1"/>
</dbReference>
<dbReference type="GO" id="GO:0010181">
    <property type="term" value="F:FMN binding"/>
    <property type="evidence" value="ECO:0007669"/>
    <property type="project" value="InterPro"/>
</dbReference>
<dbReference type="InterPro" id="IPR029039">
    <property type="entry name" value="Flavoprotein-like_sf"/>
</dbReference>